<sequence>MGMKCVGILAACLYALVILTGPGTAASGTPGRGDETNLNKRLLLKKVNQIRTAGCTCGRTRMPAVQPLTWNQLLAAAATRHSKDMLKNDFFDHSSADGTTLGTRVTRIGYIWSAVAENIAYGQRDEQEVFDSWRKSEGHCKNMMNARFREMGAGRAEKYWTQDFGTRR</sequence>
<comment type="caution">
    <text evidence="3">The sequence shown here is derived from an EMBL/GenBank/DDBJ whole genome shotgun (WGS) entry which is preliminary data.</text>
</comment>
<feature type="chain" id="PRO_5015414450" description="SCP domain-containing protein" evidence="1">
    <location>
        <begin position="26"/>
        <end position="168"/>
    </location>
</feature>
<dbReference type="InterPro" id="IPR035940">
    <property type="entry name" value="CAP_sf"/>
</dbReference>
<dbReference type="SUPFAM" id="SSF55797">
    <property type="entry name" value="PR-1-like"/>
    <property type="match status" value="1"/>
</dbReference>
<evidence type="ECO:0000259" key="2">
    <source>
        <dbReference type="Pfam" id="PF00188"/>
    </source>
</evidence>
<dbReference type="PANTHER" id="PTHR31157">
    <property type="entry name" value="SCP DOMAIN-CONTAINING PROTEIN"/>
    <property type="match status" value="1"/>
</dbReference>
<dbReference type="CDD" id="cd05379">
    <property type="entry name" value="CAP_bacterial"/>
    <property type="match status" value="1"/>
</dbReference>
<feature type="signal peptide" evidence="1">
    <location>
        <begin position="1"/>
        <end position="25"/>
    </location>
</feature>
<dbReference type="OrthoDB" id="982527at2"/>
<evidence type="ECO:0000313" key="3">
    <source>
        <dbReference type="EMBL" id="PST81995.1"/>
    </source>
</evidence>
<reference evidence="3 4" key="1">
    <citation type="submission" date="2018-03" db="EMBL/GenBank/DDBJ databases">
        <authorList>
            <person name="Keele B.F."/>
        </authorList>
    </citation>
    <scope>NUCLEOTIDE SEQUENCE [LARGE SCALE GENOMIC DNA]</scope>
    <source>
        <strain evidence="3 4">YL28-9</strain>
    </source>
</reference>
<gene>
    <name evidence="3" type="ORF">C7T94_17570</name>
</gene>
<feature type="domain" description="SCP" evidence="2">
    <location>
        <begin position="45"/>
        <end position="158"/>
    </location>
</feature>
<dbReference type="RefSeq" id="WP_107217097.1">
    <property type="nucleotide sequence ID" value="NZ_KZ686271.1"/>
</dbReference>
<proteinExistence type="predicted"/>
<protein>
    <recommendedName>
        <fullName evidence="2">SCP domain-containing protein</fullName>
    </recommendedName>
</protein>
<dbReference type="PANTHER" id="PTHR31157:SF1">
    <property type="entry name" value="SCP DOMAIN-CONTAINING PROTEIN"/>
    <property type="match status" value="1"/>
</dbReference>
<evidence type="ECO:0000313" key="4">
    <source>
        <dbReference type="Proteomes" id="UP000240912"/>
    </source>
</evidence>
<accession>A0A2T3HHS8</accession>
<keyword evidence="1" id="KW-0732">Signal</keyword>
<dbReference type="AlphaFoldDB" id="A0A2T3HHS8"/>
<keyword evidence="4" id="KW-1185">Reference proteome</keyword>
<dbReference type="Proteomes" id="UP000240912">
    <property type="component" value="Unassembled WGS sequence"/>
</dbReference>
<dbReference type="EMBL" id="PYLS01000007">
    <property type="protein sequence ID" value="PST81995.1"/>
    <property type="molecule type" value="Genomic_DNA"/>
</dbReference>
<dbReference type="Pfam" id="PF00188">
    <property type="entry name" value="CAP"/>
    <property type="match status" value="1"/>
</dbReference>
<dbReference type="Gene3D" id="3.40.33.10">
    <property type="entry name" value="CAP"/>
    <property type="match status" value="1"/>
</dbReference>
<dbReference type="InterPro" id="IPR014044">
    <property type="entry name" value="CAP_dom"/>
</dbReference>
<organism evidence="3 4">
    <name type="scientific">Pedobacter yulinensis</name>
    <dbReference type="NCBI Taxonomy" id="2126353"/>
    <lineage>
        <taxon>Bacteria</taxon>
        <taxon>Pseudomonadati</taxon>
        <taxon>Bacteroidota</taxon>
        <taxon>Sphingobacteriia</taxon>
        <taxon>Sphingobacteriales</taxon>
        <taxon>Sphingobacteriaceae</taxon>
        <taxon>Pedobacter</taxon>
    </lineage>
</organism>
<evidence type="ECO:0000256" key="1">
    <source>
        <dbReference type="SAM" id="SignalP"/>
    </source>
</evidence>
<name>A0A2T3HHS8_9SPHI</name>